<dbReference type="Gene3D" id="3.20.20.150">
    <property type="entry name" value="Divalent-metal-dependent TIM barrel enzymes"/>
    <property type="match status" value="1"/>
</dbReference>
<keyword evidence="2" id="KW-0413">Isomerase</keyword>
<dbReference type="Pfam" id="PF01261">
    <property type="entry name" value="AP_endonuc_2"/>
    <property type="match status" value="1"/>
</dbReference>
<dbReference type="SUPFAM" id="SSF51658">
    <property type="entry name" value="Xylose isomerase-like"/>
    <property type="match status" value="1"/>
</dbReference>
<gene>
    <name evidence="2" type="ORF">DL346_07585</name>
</gene>
<accession>A0A328U6U6</accession>
<organism evidence="2 3">
    <name type="scientific">Paenibacillus montanisoli</name>
    <dbReference type="NCBI Taxonomy" id="2081970"/>
    <lineage>
        <taxon>Bacteria</taxon>
        <taxon>Bacillati</taxon>
        <taxon>Bacillota</taxon>
        <taxon>Bacilli</taxon>
        <taxon>Bacillales</taxon>
        <taxon>Paenibacillaceae</taxon>
        <taxon>Paenibacillus</taxon>
    </lineage>
</organism>
<reference evidence="2 3" key="1">
    <citation type="submission" date="2018-06" db="EMBL/GenBank/DDBJ databases">
        <title>Paenibacillus montanisoli sp. nov., isolated from mountain area soil.</title>
        <authorList>
            <person name="Wu M."/>
        </authorList>
    </citation>
    <scope>NUCLEOTIDE SEQUENCE [LARGE SCALE GENOMIC DNA]</scope>
    <source>
        <strain evidence="2 3">RA17</strain>
    </source>
</reference>
<protein>
    <submittedName>
        <fullName evidence="2">Sugar phosphate isomerase/epimerase</fullName>
    </submittedName>
</protein>
<dbReference type="InterPro" id="IPR036237">
    <property type="entry name" value="Xyl_isomerase-like_sf"/>
</dbReference>
<dbReference type="RefSeq" id="WP_112881403.1">
    <property type="nucleotide sequence ID" value="NZ_QLUW01000001.1"/>
</dbReference>
<evidence type="ECO:0000313" key="2">
    <source>
        <dbReference type="EMBL" id="RAP78280.1"/>
    </source>
</evidence>
<name>A0A328U6U6_9BACL</name>
<evidence type="ECO:0000313" key="3">
    <source>
        <dbReference type="Proteomes" id="UP000249260"/>
    </source>
</evidence>
<sequence length="272" mass="30963">MQTKFLKALWGMEGTPYRDMFVRIKAAGFDGVETPMPDAEHENEFKELLQEFQFDFIPQIFTGGSDHAAHAASFAEQVERAVSFKPLFVNSHSARDHFTFEQQVSFFEQALAVERSTGLAVGHETHRQRAMFTPWTTARLLEALPELKITADFSHWTCVCESHLADNRADIEIAISRTLHIHARVGYAEGPQVPDPSAPEYATEVALFEGWWKEMIQSRAAQGNAISTVVPEFGPPGYMHTLPHTNVPVADLWEVNDWIYRRFKENVKKWQA</sequence>
<feature type="domain" description="Xylose isomerase-like TIM barrel" evidence="1">
    <location>
        <begin position="23"/>
        <end position="183"/>
    </location>
</feature>
<comment type="caution">
    <text evidence="2">The sequence shown here is derived from an EMBL/GenBank/DDBJ whole genome shotgun (WGS) entry which is preliminary data.</text>
</comment>
<keyword evidence="3" id="KW-1185">Reference proteome</keyword>
<dbReference type="InterPro" id="IPR013022">
    <property type="entry name" value="Xyl_isomerase-like_TIM-brl"/>
</dbReference>
<dbReference type="OrthoDB" id="2555274at2"/>
<dbReference type="EMBL" id="QLUW01000001">
    <property type="protein sequence ID" value="RAP78280.1"/>
    <property type="molecule type" value="Genomic_DNA"/>
</dbReference>
<dbReference type="Proteomes" id="UP000249260">
    <property type="component" value="Unassembled WGS sequence"/>
</dbReference>
<dbReference type="GO" id="GO:0016853">
    <property type="term" value="F:isomerase activity"/>
    <property type="evidence" value="ECO:0007669"/>
    <property type="project" value="UniProtKB-KW"/>
</dbReference>
<evidence type="ECO:0000259" key="1">
    <source>
        <dbReference type="Pfam" id="PF01261"/>
    </source>
</evidence>
<proteinExistence type="predicted"/>
<dbReference type="AlphaFoldDB" id="A0A328U6U6"/>